<keyword evidence="4 14" id="KW-0812">Transmembrane</keyword>
<evidence type="ECO:0000259" key="15">
    <source>
        <dbReference type="PROSITE" id="PS50125"/>
    </source>
</evidence>
<dbReference type="PANTHER" id="PTHR45627:SF12">
    <property type="entry name" value="ADENYLATE CYCLASE TYPE 2"/>
    <property type="match status" value="1"/>
</dbReference>
<evidence type="ECO:0000256" key="2">
    <source>
        <dbReference type="ARBA" id="ARBA00004141"/>
    </source>
</evidence>
<feature type="region of interest" description="Disordered" evidence="13">
    <location>
        <begin position="618"/>
        <end position="637"/>
    </location>
</feature>
<feature type="transmembrane region" description="Helical" evidence="14">
    <location>
        <begin position="208"/>
        <end position="228"/>
    </location>
</feature>
<gene>
    <name evidence="16" type="ORF">TTHERM_00475300</name>
</gene>
<feature type="transmembrane region" description="Helical" evidence="14">
    <location>
        <begin position="2494"/>
        <end position="2514"/>
    </location>
</feature>
<feature type="region of interest" description="Disordered" evidence="13">
    <location>
        <begin position="2842"/>
        <end position="2891"/>
    </location>
</feature>
<comment type="catalytic activity">
    <reaction evidence="1">
        <text>ATP = 3',5'-cyclic AMP + diphosphate</text>
        <dbReference type="Rhea" id="RHEA:15389"/>
        <dbReference type="ChEBI" id="CHEBI:30616"/>
        <dbReference type="ChEBI" id="CHEBI:33019"/>
        <dbReference type="ChEBI" id="CHEBI:58165"/>
        <dbReference type="EC" id="4.6.1.1"/>
    </reaction>
</comment>
<feature type="transmembrane region" description="Helical" evidence="14">
    <location>
        <begin position="2464"/>
        <end position="2482"/>
    </location>
</feature>
<dbReference type="SMART" id="SM00044">
    <property type="entry name" value="CYCc"/>
    <property type="match status" value="2"/>
</dbReference>
<feature type="region of interest" description="Disordered" evidence="13">
    <location>
        <begin position="2907"/>
        <end position="2926"/>
    </location>
</feature>
<feature type="compositionally biased region" description="Low complexity" evidence="13">
    <location>
        <begin position="1723"/>
        <end position="1733"/>
    </location>
</feature>
<dbReference type="Proteomes" id="UP000009168">
    <property type="component" value="Unassembled WGS sequence"/>
</dbReference>
<feature type="transmembrane region" description="Helical" evidence="14">
    <location>
        <begin position="1810"/>
        <end position="1834"/>
    </location>
</feature>
<dbReference type="GO" id="GO:0007189">
    <property type="term" value="P:adenylate cyclase-activating G protein-coupled receptor signaling pathway"/>
    <property type="evidence" value="ECO:0007669"/>
    <property type="project" value="TreeGrafter"/>
</dbReference>
<accession>I7LX50</accession>
<dbReference type="Pfam" id="PF00211">
    <property type="entry name" value="Guanylate_cyc"/>
    <property type="match status" value="2"/>
</dbReference>
<dbReference type="InterPro" id="IPR018303">
    <property type="entry name" value="ATPase_P-typ_P_site"/>
</dbReference>
<keyword evidence="10 14" id="KW-0472">Membrane</keyword>
<feature type="compositionally biased region" description="Acidic residues" evidence="13">
    <location>
        <begin position="2864"/>
        <end position="2874"/>
    </location>
</feature>
<dbReference type="GO" id="GO:0005524">
    <property type="term" value="F:ATP binding"/>
    <property type="evidence" value="ECO:0007669"/>
    <property type="project" value="UniProtKB-KW"/>
</dbReference>
<dbReference type="PROSITE" id="PS50125">
    <property type="entry name" value="GUANYLATE_CYCLASE_2"/>
    <property type="match status" value="2"/>
</dbReference>
<dbReference type="GO" id="GO:0005886">
    <property type="term" value="C:plasma membrane"/>
    <property type="evidence" value="ECO:0007669"/>
    <property type="project" value="TreeGrafter"/>
</dbReference>
<feature type="compositionally biased region" description="Basic and acidic residues" evidence="13">
    <location>
        <begin position="292"/>
        <end position="305"/>
    </location>
</feature>
<protein>
    <recommendedName>
        <fullName evidence="3">adenylate cyclase</fullName>
        <ecNumber evidence="3">4.6.1.1</ecNumber>
    </recommendedName>
</protein>
<evidence type="ECO:0000256" key="5">
    <source>
        <dbReference type="ARBA" id="ARBA00022723"/>
    </source>
</evidence>
<keyword evidence="12" id="KW-0175">Coiled coil</keyword>
<feature type="transmembrane region" description="Helical" evidence="14">
    <location>
        <begin position="1291"/>
        <end position="1311"/>
    </location>
</feature>
<dbReference type="InterPro" id="IPR036412">
    <property type="entry name" value="HAD-like_sf"/>
</dbReference>
<evidence type="ECO:0000313" key="16">
    <source>
        <dbReference type="EMBL" id="EAS03767.2"/>
    </source>
</evidence>
<dbReference type="InterPro" id="IPR029787">
    <property type="entry name" value="Nucleotide_cyclase"/>
</dbReference>
<comment type="subcellular location">
    <subcellularLocation>
        <location evidence="2">Membrane</location>
        <topology evidence="2">Multi-pass membrane protein</topology>
    </subcellularLocation>
</comment>
<name>I7LX50_TETTS</name>
<dbReference type="GO" id="GO:0035556">
    <property type="term" value="P:intracellular signal transduction"/>
    <property type="evidence" value="ECO:0007669"/>
    <property type="project" value="InterPro"/>
</dbReference>
<evidence type="ECO:0000256" key="4">
    <source>
        <dbReference type="ARBA" id="ARBA00022692"/>
    </source>
</evidence>
<feature type="transmembrane region" description="Helical" evidence="14">
    <location>
        <begin position="1377"/>
        <end position="1396"/>
    </location>
</feature>
<reference evidence="17" key="1">
    <citation type="journal article" date="2006" name="PLoS Biol.">
        <title>Macronuclear genome sequence of the ciliate Tetrahymena thermophila, a model eukaryote.</title>
        <authorList>
            <person name="Eisen J.A."/>
            <person name="Coyne R.S."/>
            <person name="Wu M."/>
            <person name="Wu D."/>
            <person name="Thiagarajan M."/>
            <person name="Wortman J.R."/>
            <person name="Badger J.H."/>
            <person name="Ren Q."/>
            <person name="Amedeo P."/>
            <person name="Jones K.M."/>
            <person name="Tallon L.J."/>
            <person name="Delcher A.L."/>
            <person name="Salzberg S.L."/>
            <person name="Silva J.C."/>
            <person name="Haas B.J."/>
            <person name="Majoros W.H."/>
            <person name="Farzad M."/>
            <person name="Carlton J.M."/>
            <person name="Smith R.K. Jr."/>
            <person name="Garg J."/>
            <person name="Pearlman R.E."/>
            <person name="Karrer K.M."/>
            <person name="Sun L."/>
            <person name="Manning G."/>
            <person name="Elde N.C."/>
            <person name="Turkewitz A.P."/>
            <person name="Asai D.J."/>
            <person name="Wilkes D.E."/>
            <person name="Wang Y."/>
            <person name="Cai H."/>
            <person name="Collins K."/>
            <person name="Stewart B.A."/>
            <person name="Lee S.R."/>
            <person name="Wilamowska K."/>
            <person name="Weinberg Z."/>
            <person name="Ruzzo W.L."/>
            <person name="Wloga D."/>
            <person name="Gaertig J."/>
            <person name="Frankel J."/>
            <person name="Tsao C.-C."/>
            <person name="Gorovsky M.A."/>
            <person name="Keeling P.J."/>
            <person name="Waller R.F."/>
            <person name="Patron N.J."/>
            <person name="Cherry J.M."/>
            <person name="Stover N.A."/>
            <person name="Krieger C.J."/>
            <person name="del Toro C."/>
            <person name="Ryder H.F."/>
            <person name="Williamson S.C."/>
            <person name="Barbeau R.A."/>
            <person name="Hamilton E.P."/>
            <person name="Orias E."/>
        </authorList>
    </citation>
    <scope>NUCLEOTIDE SEQUENCE [LARGE SCALE GENOMIC DNA]</scope>
    <source>
        <strain evidence="17">SB210</strain>
    </source>
</reference>
<feature type="compositionally biased region" description="Basic and acidic residues" evidence="13">
    <location>
        <begin position="2875"/>
        <end position="2886"/>
    </location>
</feature>
<dbReference type="CDD" id="cd07302">
    <property type="entry name" value="CHD"/>
    <property type="match status" value="2"/>
</dbReference>
<feature type="transmembrane region" description="Helical" evidence="14">
    <location>
        <begin position="2606"/>
        <end position="2625"/>
    </location>
</feature>
<evidence type="ECO:0000256" key="6">
    <source>
        <dbReference type="ARBA" id="ARBA00022741"/>
    </source>
</evidence>
<dbReference type="STRING" id="312017.I7LX50"/>
<dbReference type="OrthoDB" id="354346at2759"/>
<dbReference type="Gene3D" id="3.40.50.1000">
    <property type="entry name" value="HAD superfamily/HAD-like"/>
    <property type="match status" value="1"/>
</dbReference>
<feature type="region of interest" description="Disordered" evidence="13">
    <location>
        <begin position="1594"/>
        <end position="1614"/>
    </location>
</feature>
<feature type="compositionally biased region" description="Polar residues" evidence="13">
    <location>
        <begin position="627"/>
        <end position="637"/>
    </location>
</feature>
<dbReference type="KEGG" id="tet:TTHERM_00475300"/>
<keyword evidence="6" id="KW-0547">Nucleotide-binding</keyword>
<sequence length="2926" mass="341479">MELYFDQRRWRFSEYLNNQEVQILKRFDDQTSFEQDAKQNSHISIYKTVKAKDVEIGDILFIRKNEILAADVILLEMSDSSCCLNSSFNEGLTTQKKAIPPSITYISKSSKIKGHHFDYKKILNGIIEYVSADVRDKTKFEGFMKLSKDPQGIIITSQNIGYRGSVLEYAEWALGIVIYCGHDCYYYKKDSQKRLKKPSFFSKKSGKLFAISIFFYLFAAFVSVINYFTNSCFPDLPQLNSEGKEFRNKSTGRIGVSYMYDYILFLPQFYYFVNDLKTLIFAVLQNRYYEKNKSQKEENEEKQELDQQVQEIKEEDEESLTNKQSAQSEIQQKVDFIIKENAESSYDKPISPTNNIPPIEKIPSLKDLKQSQELNKNKSKDISQKPYIYSVNSSKPLADLTLTTHCFLDKTGTLTQGRSFMVHKLYLEECSYFISENYVDPLFKSVNGAHIHSGKNIQIDDNKISNENDRQIGNLLGFKIQPSQKVEVQPSIFINNQISHRGSILNTNPNIYTTMYTDNQNDIVGEEGVFLRQKLRSQKEKKKKIDLENIKYCEQQMQSPKNLFQKSPRRSRQSFQLDTKNLIAREQISFAFNEEECQNELNVPNLISIKKSSQQSIKSSNQIKSQANIQANSQTEVKQNQKKVRKISFAQNLPLSIDTYKANSELNTVENNPESFKNLKHPEIQINLFDQDKVSNQNNSFQHISSPHSRQSPVPDLNKDIINSFRVNTQNYNNIDTISETSYASSQVKYNNNNNQSPQTSNNSLLLNRFRKVTNEILQSSCNTDKSDFFTSSKLAGIQTSNDSISPLRKINKRYAVDSVIPQKDEQRLYEELRSEIVKFVPQREAIIALTICHVSKSVLHDEISQLITDHQSIYDELFVEFSKRFDCRLKCIAKGANHLEYIFKLNKEIHIYEVVVPPVYNQRGTRLAILVRIFKNYFLYTREELVNVPFYLKSIRNLKERMEKHLKYMIENGQVGVLFCKKQLTELQAAQIIEKYISIEKGLNFLEKEKQIEALYREQLSNMDMLTLVSLKENLNPNAKSLIENLRQANINTWLLTGDDYQRALATSYETGMLQKFSKNDIFHFQSETEEETINLMKSNLKTIRELLDSDRTDQKATSISRKYQNTTLQRVYNRMLSFQSQSLKVSNISQSKGMNNQKNPNAVQVCVIVNGQCLEKILNNQYLKDHFSFICFFCESLIGYSLKPSQKAELVSLVKNVKRDSTFTLAIGDGLNDLQMMQRADFSIQYQNQNLKSVQFEHGLAQITVSQLGAISKLIFSQSRHEAELFEETLFFTFYRSFFIFFVVFFWNFMSCSYGDIVLSFLDLILIHFISLFFQSVLYFIRKYQMLYENKYDSFTVIQQYFHNKFYFQDVFKKFLLHLIPQSFIDAFILFILMYQMKSTPMELNGRQIEKEQLILITVMIFYFLVHIKVMIILSQSRKTFIANLAFPFILLCIYMGVYYEAQDVSFYFSHLTILLIAAIVLNFIVTNFFFRTFIPLIEVGMMRDTKIFKKIFKQIENQYQKLLQTLPVNIFSKQQQQYLSESQVLQNENNNSYSNNQQINREQNSNYSNLNAFQLNQLTIGAFNDNKSNKLTEEQQTEQDNQSKKNTNERTVDNQIFHKANYFISEQTSNLNANNLKNKVIKQNANKYIDKLGLDDIEYDNLQNKTVLRNRQISITKNVNLKELHNSKIETNSNQGNQSVNIQNEQNIPSNPSTDRKLGKPQQQQNQENINKNKVEARRKMKFKGYTFDQIFKMVFKDNEIDQILQDLNTENVSVISSKIDKVFLHFPSKEIELKFAQSIIQQWFRFFRISTIILSLICELALSQIMNYLYQDQFGFNLYSVSFGLFLLTWGFMFTPYYTRFFFKVNQILLIIRILTRLTYIVFDSGHPFDNLQTMFYCQILQYSVKITPPVFFSLQFAVSISFCLKFLIIYDDYQVSNSDDNYLKIYLIFTTFICILAFQILCFYKKYEYDFIERKNFQRINKISIETKKINNVLSILLPKFILDSIDEKGREFQEDQGDVAILFCDICDFDLIIQEEQSNIIKLLDKLFRFYDNACSINGIQKIETVGKTYMAAAGIKGIKYDESQKKFNIFHPVIRCILMANQMFEASRKITYSKQQKQIGIKIGIHYGPVLAGVIGGHKPQFSLIGDTVNMASRVCSTGEANFITLSEQAKESCQFELQILNEKRFHQQNGFQIVLFERTVNAKGKGNIKTYQVKFKKYKKKEIHLLRKFSEKLLQQRNSVQMINNENSSSDSYSSPYYNMASPNKKNYSIFSPEANHGTSIAALDYSRQGEIKEETEINSSNVISTFNNTSKSKENIYIEEQVYHNKYLYSNNPKDLQDIQEIRSNSVSSNAQSIFEANQKQLAYIKIIKDLVEEIQIVPQLEHAPILKDQELDIEKVRSHFQELKNEAISLTNQQHKINSKVNIQDIILGKYNLDLQLFYDTELQKSYQMVKSKNAFLCGFEIFKMLIANLMRDYLSNEGVYITFFMHMASALLLLSTIFGINYITRIGLKYLKFIIFIIYSTVITSIVFEGYLNIKYFPNRQLINLQTAAVIIIFYVFLSFKFFTIQEKTFISLCLILNYYMFTYVNNIFEWEYCYLTSAIILNILYRSFMQLELDFSSYLHTKSLDQKMNDQNKLLEYLLPKHIRDQFLENQSKQINLIDKFDQVTILYADIAGFTKYSASVQPEQVFFMLRELFTKFDQKCQENNVYKLYTIGDCYVVMGLVNLNDRNTVKEAMNVIGMGFEMIEIIKQVRSIVNFDELDMRIGIHTGSIIGGVVGTGVVRYDIYGPDVVIANKMESNGESGRVMVSEATYNLVHEASTGVYEFENPQIIQLSSDKDKDKDKDKNKDKDKDKDEDEDEDEDEGKDKDKDKDKNKNKTIKAYFVKRPIDNEFDYFSSQNDSNFNAYQNRTQQFQM</sequence>
<keyword evidence="11" id="KW-0456">Lyase</keyword>
<feature type="transmembrane region" description="Helical" evidence="14">
    <location>
        <begin position="1443"/>
        <end position="1462"/>
    </location>
</feature>
<dbReference type="InterPro" id="IPR008250">
    <property type="entry name" value="ATPase_P-typ_transduc_dom_A_sf"/>
</dbReference>
<dbReference type="PANTHER" id="PTHR45627">
    <property type="entry name" value="ADENYLATE CYCLASE TYPE 1"/>
    <property type="match status" value="1"/>
</dbReference>
<dbReference type="SUPFAM" id="SSF55073">
    <property type="entry name" value="Nucleotide cyclase"/>
    <property type="match status" value="2"/>
</dbReference>
<dbReference type="GeneID" id="7836657"/>
<feature type="region of interest" description="Disordered" evidence="13">
    <location>
        <begin position="292"/>
        <end position="328"/>
    </location>
</feature>
<proteinExistence type="predicted"/>
<feature type="domain" description="Guanylate cyclase" evidence="15">
    <location>
        <begin position="2677"/>
        <end position="2808"/>
    </location>
</feature>
<dbReference type="SUPFAM" id="SSF81653">
    <property type="entry name" value="Calcium ATPase, transduction domain A"/>
    <property type="match status" value="1"/>
</dbReference>
<evidence type="ECO:0000256" key="1">
    <source>
        <dbReference type="ARBA" id="ARBA00001593"/>
    </source>
</evidence>
<dbReference type="InterPro" id="IPR001054">
    <property type="entry name" value="A/G_cyclase"/>
</dbReference>
<evidence type="ECO:0000256" key="10">
    <source>
        <dbReference type="ARBA" id="ARBA00023136"/>
    </source>
</evidence>
<feature type="compositionally biased region" description="Basic and acidic residues" evidence="13">
    <location>
        <begin position="2846"/>
        <end position="2863"/>
    </location>
</feature>
<feature type="domain" description="Guanylate cyclase" evidence="15">
    <location>
        <begin position="2026"/>
        <end position="2163"/>
    </location>
</feature>
<keyword evidence="7" id="KW-0067">ATP-binding</keyword>
<evidence type="ECO:0000256" key="3">
    <source>
        <dbReference type="ARBA" id="ARBA00012201"/>
    </source>
</evidence>
<dbReference type="InParanoid" id="I7LX50"/>
<evidence type="ECO:0000256" key="9">
    <source>
        <dbReference type="ARBA" id="ARBA00022989"/>
    </source>
</evidence>
<keyword evidence="8" id="KW-0460">Magnesium</keyword>
<feature type="transmembrane region" description="Helical" evidence="14">
    <location>
        <begin position="1323"/>
        <end position="1343"/>
    </location>
</feature>
<dbReference type="GO" id="GO:0046872">
    <property type="term" value="F:metal ion binding"/>
    <property type="evidence" value="ECO:0007669"/>
    <property type="project" value="UniProtKB-KW"/>
</dbReference>
<evidence type="ECO:0000256" key="14">
    <source>
        <dbReference type="SAM" id="Phobius"/>
    </source>
</evidence>
<dbReference type="PROSITE" id="PS00154">
    <property type="entry name" value="ATPASE_E1_E2"/>
    <property type="match status" value="1"/>
</dbReference>
<feature type="coiled-coil region" evidence="12">
    <location>
        <begin position="2396"/>
        <end position="2423"/>
    </location>
</feature>
<dbReference type="eggNOG" id="KOG3619">
    <property type="taxonomic scope" value="Eukaryota"/>
</dbReference>
<evidence type="ECO:0000256" key="8">
    <source>
        <dbReference type="ARBA" id="ARBA00022842"/>
    </source>
</evidence>
<dbReference type="SUPFAM" id="SSF56784">
    <property type="entry name" value="HAD-like"/>
    <property type="match status" value="1"/>
</dbReference>
<keyword evidence="5" id="KW-0479">Metal-binding</keyword>
<feature type="transmembrane region" description="Helical" evidence="14">
    <location>
        <begin position="1474"/>
        <end position="1497"/>
    </location>
</feature>
<keyword evidence="17" id="KW-1185">Reference proteome</keyword>
<dbReference type="GO" id="GO:0004016">
    <property type="term" value="F:adenylate cyclase activity"/>
    <property type="evidence" value="ECO:0007669"/>
    <property type="project" value="UniProtKB-EC"/>
</dbReference>
<feature type="transmembrane region" description="Helical" evidence="14">
    <location>
        <begin position="1416"/>
        <end position="1436"/>
    </location>
</feature>
<dbReference type="eggNOG" id="KOG0206">
    <property type="taxonomic scope" value="Eukaryota"/>
</dbReference>
<feature type="region of interest" description="Disordered" evidence="13">
    <location>
        <begin position="1693"/>
        <end position="1736"/>
    </location>
</feature>
<feature type="region of interest" description="Disordered" evidence="13">
    <location>
        <begin position="698"/>
        <end position="717"/>
    </location>
</feature>
<dbReference type="EMBL" id="GG662472">
    <property type="protein sequence ID" value="EAS03767.2"/>
    <property type="molecule type" value="Genomic_DNA"/>
</dbReference>
<evidence type="ECO:0000256" key="7">
    <source>
        <dbReference type="ARBA" id="ARBA00022840"/>
    </source>
</evidence>
<dbReference type="Gene3D" id="3.30.70.1230">
    <property type="entry name" value="Nucleotide cyclase"/>
    <property type="match status" value="2"/>
</dbReference>
<evidence type="ECO:0000256" key="13">
    <source>
        <dbReference type="SAM" id="MobiDB-lite"/>
    </source>
</evidence>
<organism evidence="16 17">
    <name type="scientific">Tetrahymena thermophila (strain SB210)</name>
    <dbReference type="NCBI Taxonomy" id="312017"/>
    <lineage>
        <taxon>Eukaryota</taxon>
        <taxon>Sar</taxon>
        <taxon>Alveolata</taxon>
        <taxon>Ciliophora</taxon>
        <taxon>Intramacronucleata</taxon>
        <taxon>Oligohymenophorea</taxon>
        <taxon>Hymenostomatida</taxon>
        <taxon>Tetrahymenina</taxon>
        <taxon>Tetrahymenidae</taxon>
        <taxon>Tetrahymena</taxon>
    </lineage>
</organism>
<feature type="compositionally biased region" description="Polar residues" evidence="13">
    <location>
        <begin position="1693"/>
        <end position="1716"/>
    </location>
</feature>
<feature type="transmembrane region" description="Helical" evidence="14">
    <location>
        <begin position="1947"/>
        <end position="1969"/>
    </location>
</feature>
<feature type="transmembrane region" description="Helical" evidence="14">
    <location>
        <begin position="1840"/>
        <end position="1862"/>
    </location>
</feature>
<feature type="compositionally biased region" description="Polar residues" evidence="13">
    <location>
        <begin position="698"/>
        <end position="712"/>
    </location>
</feature>
<feature type="transmembrane region" description="Helical" evidence="14">
    <location>
        <begin position="1915"/>
        <end position="1935"/>
    </location>
</feature>
<dbReference type="EC" id="4.6.1.1" evidence="3"/>
<dbReference type="GO" id="GO:0009190">
    <property type="term" value="P:cyclic nucleotide biosynthetic process"/>
    <property type="evidence" value="ECO:0007669"/>
    <property type="project" value="InterPro"/>
</dbReference>
<evidence type="ECO:0000256" key="11">
    <source>
        <dbReference type="ARBA" id="ARBA00023239"/>
    </source>
</evidence>
<dbReference type="InterPro" id="IPR023214">
    <property type="entry name" value="HAD_sf"/>
</dbReference>
<feature type="compositionally biased region" description="Basic and acidic residues" evidence="13">
    <location>
        <begin position="1604"/>
        <end position="1614"/>
    </location>
</feature>
<dbReference type="RefSeq" id="XP_001024012.2">
    <property type="nucleotide sequence ID" value="XM_001024012.2"/>
</dbReference>
<feature type="transmembrane region" description="Helical" evidence="14">
    <location>
        <begin position="1261"/>
        <end position="1279"/>
    </location>
</feature>
<dbReference type="eggNOG" id="KOG1023">
    <property type="taxonomic scope" value="Eukaryota"/>
</dbReference>
<keyword evidence="9 14" id="KW-1133">Transmembrane helix</keyword>
<feature type="transmembrane region" description="Helical" evidence="14">
    <location>
        <begin position="2554"/>
        <end position="2574"/>
    </location>
</feature>
<evidence type="ECO:0000313" key="17">
    <source>
        <dbReference type="Proteomes" id="UP000009168"/>
    </source>
</evidence>
<dbReference type="Gene3D" id="2.70.150.10">
    <property type="entry name" value="Calcium-transporting ATPase, cytoplasmic transduction domain A"/>
    <property type="match status" value="1"/>
</dbReference>
<feature type="transmembrane region" description="Helical" evidence="14">
    <location>
        <begin position="2521"/>
        <end position="2542"/>
    </location>
</feature>
<evidence type="ECO:0000256" key="12">
    <source>
        <dbReference type="SAM" id="Coils"/>
    </source>
</evidence>